<evidence type="ECO:0000313" key="11">
    <source>
        <dbReference type="EMBL" id="KAE9615368.1"/>
    </source>
</evidence>
<comment type="caution">
    <text evidence="11">The sequence shown here is derived from an EMBL/GenBank/DDBJ whole genome shotgun (WGS) entry which is preliminary data.</text>
</comment>
<keyword evidence="8" id="KW-0239">DNA-directed DNA polymerase</keyword>
<keyword evidence="8" id="KW-0808">Transferase</keyword>
<dbReference type="GO" id="GO:0016787">
    <property type="term" value="F:hydrolase activity"/>
    <property type="evidence" value="ECO:0007669"/>
    <property type="project" value="UniProtKB-KW"/>
</dbReference>
<evidence type="ECO:0000256" key="7">
    <source>
        <dbReference type="ARBA" id="ARBA00022918"/>
    </source>
</evidence>
<evidence type="ECO:0000313" key="12">
    <source>
        <dbReference type="Proteomes" id="UP000447434"/>
    </source>
</evidence>
<protein>
    <submittedName>
        <fullName evidence="11">Putative RNA-directed DNA polymerase</fullName>
    </submittedName>
</protein>
<evidence type="ECO:0000256" key="8">
    <source>
        <dbReference type="ARBA" id="ARBA00022932"/>
    </source>
</evidence>
<dbReference type="SUPFAM" id="SSF53098">
    <property type="entry name" value="Ribonuclease H-like"/>
    <property type="match status" value="1"/>
</dbReference>
<evidence type="ECO:0000256" key="3">
    <source>
        <dbReference type="ARBA" id="ARBA00022759"/>
    </source>
</evidence>
<keyword evidence="1" id="KW-0540">Nuclease</keyword>
<evidence type="ECO:0000259" key="10">
    <source>
        <dbReference type="PROSITE" id="PS50994"/>
    </source>
</evidence>
<name>A0A6A4QM46_LUPAL</name>
<keyword evidence="6" id="KW-0229">DNA integration</keyword>
<evidence type="ECO:0000256" key="2">
    <source>
        <dbReference type="ARBA" id="ARBA00022723"/>
    </source>
</evidence>
<dbReference type="GO" id="GO:0003964">
    <property type="term" value="F:RNA-directed DNA polymerase activity"/>
    <property type="evidence" value="ECO:0007669"/>
    <property type="project" value="UniProtKB-KW"/>
</dbReference>
<feature type="domain" description="Integrase catalytic" evidence="10">
    <location>
        <begin position="1"/>
        <end position="65"/>
    </location>
</feature>
<proteinExistence type="predicted"/>
<dbReference type="InterPro" id="IPR039537">
    <property type="entry name" value="Retrotran_Ty1/copia-like"/>
</dbReference>
<keyword evidence="7 11" id="KW-0695">RNA-directed DNA polymerase</keyword>
<dbReference type="InterPro" id="IPR036397">
    <property type="entry name" value="RNaseH_sf"/>
</dbReference>
<dbReference type="GO" id="GO:0015074">
    <property type="term" value="P:DNA integration"/>
    <property type="evidence" value="ECO:0007669"/>
    <property type="project" value="UniProtKB-KW"/>
</dbReference>
<dbReference type="PANTHER" id="PTHR42648">
    <property type="entry name" value="TRANSPOSASE, PUTATIVE-RELATED"/>
    <property type="match status" value="1"/>
</dbReference>
<dbReference type="InterPro" id="IPR012337">
    <property type="entry name" value="RNaseH-like_sf"/>
</dbReference>
<dbReference type="OrthoDB" id="1436801at2759"/>
<dbReference type="GO" id="GO:0046872">
    <property type="term" value="F:metal ion binding"/>
    <property type="evidence" value="ECO:0007669"/>
    <property type="project" value="UniProtKB-KW"/>
</dbReference>
<evidence type="ECO:0000256" key="6">
    <source>
        <dbReference type="ARBA" id="ARBA00022908"/>
    </source>
</evidence>
<keyword evidence="12" id="KW-1185">Reference proteome</keyword>
<dbReference type="GO" id="GO:0003676">
    <property type="term" value="F:nucleic acid binding"/>
    <property type="evidence" value="ECO:0007669"/>
    <property type="project" value="InterPro"/>
</dbReference>
<dbReference type="PANTHER" id="PTHR42648:SF11">
    <property type="entry name" value="TRANSPOSON TY4-P GAG-POL POLYPROTEIN"/>
    <property type="match status" value="1"/>
</dbReference>
<keyword evidence="4" id="KW-0378">Hydrolase</keyword>
<keyword evidence="5" id="KW-0460">Magnesium</keyword>
<evidence type="ECO:0000256" key="4">
    <source>
        <dbReference type="ARBA" id="ARBA00022801"/>
    </source>
</evidence>
<reference evidence="12" key="1">
    <citation type="journal article" date="2020" name="Nat. Commun.">
        <title>Genome sequence of the cluster root forming white lupin.</title>
        <authorList>
            <person name="Hufnagel B."/>
            <person name="Marques A."/>
            <person name="Soriano A."/>
            <person name="Marques L."/>
            <person name="Divol F."/>
            <person name="Doumas P."/>
            <person name="Sallet E."/>
            <person name="Mancinotti D."/>
            <person name="Carrere S."/>
            <person name="Marande W."/>
            <person name="Arribat S."/>
            <person name="Keller J."/>
            <person name="Huneau C."/>
            <person name="Blein T."/>
            <person name="Aime D."/>
            <person name="Laguerre M."/>
            <person name="Taylor J."/>
            <person name="Schubert V."/>
            <person name="Nelson M."/>
            <person name="Geu-Flores F."/>
            <person name="Crespi M."/>
            <person name="Gallardo-Guerrero K."/>
            <person name="Delaux P.-M."/>
            <person name="Salse J."/>
            <person name="Berges H."/>
            <person name="Guyot R."/>
            <person name="Gouzy J."/>
            <person name="Peret B."/>
        </authorList>
    </citation>
    <scope>NUCLEOTIDE SEQUENCE [LARGE SCALE GENOMIC DNA]</scope>
    <source>
        <strain evidence="12">cv. Amiga</strain>
    </source>
</reference>
<dbReference type="GO" id="GO:0006310">
    <property type="term" value="P:DNA recombination"/>
    <property type="evidence" value="ECO:0007669"/>
    <property type="project" value="UniProtKB-KW"/>
</dbReference>
<dbReference type="Proteomes" id="UP000447434">
    <property type="component" value="Chromosome 4"/>
</dbReference>
<dbReference type="InterPro" id="IPR001584">
    <property type="entry name" value="Integrase_cat-core"/>
</dbReference>
<keyword evidence="9" id="KW-0233">DNA recombination</keyword>
<dbReference type="Gene3D" id="3.30.420.10">
    <property type="entry name" value="Ribonuclease H-like superfamily/Ribonuclease H"/>
    <property type="match status" value="1"/>
</dbReference>
<evidence type="ECO:0000256" key="1">
    <source>
        <dbReference type="ARBA" id="ARBA00022722"/>
    </source>
</evidence>
<dbReference type="EMBL" id="WOCE01000004">
    <property type="protein sequence ID" value="KAE9615368.1"/>
    <property type="molecule type" value="Genomic_DNA"/>
</dbReference>
<organism evidence="11 12">
    <name type="scientific">Lupinus albus</name>
    <name type="common">White lupine</name>
    <name type="synonym">Lupinus termis</name>
    <dbReference type="NCBI Taxonomy" id="3870"/>
    <lineage>
        <taxon>Eukaryota</taxon>
        <taxon>Viridiplantae</taxon>
        <taxon>Streptophyta</taxon>
        <taxon>Embryophyta</taxon>
        <taxon>Tracheophyta</taxon>
        <taxon>Spermatophyta</taxon>
        <taxon>Magnoliopsida</taxon>
        <taxon>eudicotyledons</taxon>
        <taxon>Gunneridae</taxon>
        <taxon>Pentapetalae</taxon>
        <taxon>rosids</taxon>
        <taxon>fabids</taxon>
        <taxon>Fabales</taxon>
        <taxon>Fabaceae</taxon>
        <taxon>Papilionoideae</taxon>
        <taxon>50 kb inversion clade</taxon>
        <taxon>genistoids sensu lato</taxon>
        <taxon>core genistoids</taxon>
        <taxon>Genisteae</taxon>
        <taxon>Lupinus</taxon>
    </lineage>
</organism>
<evidence type="ECO:0000256" key="5">
    <source>
        <dbReference type="ARBA" id="ARBA00022842"/>
    </source>
</evidence>
<dbReference type="GO" id="GO:0003887">
    <property type="term" value="F:DNA-directed DNA polymerase activity"/>
    <property type="evidence" value="ECO:0007669"/>
    <property type="project" value="UniProtKB-KW"/>
</dbReference>
<dbReference type="PROSITE" id="PS50994">
    <property type="entry name" value="INTEGRASE"/>
    <property type="match status" value="1"/>
</dbReference>
<keyword evidence="3" id="KW-0255">Endonuclease</keyword>
<accession>A0A6A4QM46</accession>
<dbReference type="AlphaFoldDB" id="A0A6A4QM46"/>
<gene>
    <name evidence="11" type="ORF">Lalb_Chr04g0254491</name>
</gene>
<dbReference type="GO" id="GO:0004519">
    <property type="term" value="F:endonuclease activity"/>
    <property type="evidence" value="ECO:0007669"/>
    <property type="project" value="UniProtKB-KW"/>
</dbReference>
<evidence type="ECO:0000256" key="9">
    <source>
        <dbReference type="ARBA" id="ARBA00023172"/>
    </source>
</evidence>
<keyword evidence="8" id="KW-0548">Nucleotidyltransferase</keyword>
<sequence length="65" mass="7541">MKKMKKLRTDNGLEFCTGEFNEFCTNHGIARHKTFPRNPQQNGVAERMNRTLLERARCMLSNVGL</sequence>
<keyword evidence="2" id="KW-0479">Metal-binding</keyword>